<dbReference type="SUPFAM" id="SSF161098">
    <property type="entry name" value="MetI-like"/>
    <property type="match status" value="1"/>
</dbReference>
<dbReference type="Pfam" id="PF00528">
    <property type="entry name" value="BPD_transp_1"/>
    <property type="match status" value="1"/>
</dbReference>
<keyword evidence="7 9" id="KW-1133">Transmembrane helix</keyword>
<evidence type="ECO:0000259" key="10">
    <source>
        <dbReference type="PROSITE" id="PS50928"/>
    </source>
</evidence>
<reference evidence="11 12" key="1">
    <citation type="submission" date="2015-07" db="EMBL/GenBank/DDBJ databases">
        <title>ATOL: Assembling a taxonomically balanced genome-scale reconstruction of the evolutionary history of the Enterobacteriaceae.</title>
        <authorList>
            <person name="Plunkett G.III."/>
            <person name="Neeno-Eckwall E.C."/>
            <person name="Glasner J.D."/>
            <person name="Perna N.T."/>
        </authorList>
    </citation>
    <scope>NUCLEOTIDE SEQUENCE [LARGE SCALE GENOMIC DNA]</scope>
    <source>
        <strain evidence="11 12">ATCC 35017</strain>
    </source>
</reference>
<dbReference type="EMBL" id="LGAA01000008">
    <property type="protein sequence ID" value="KPD03718.1"/>
    <property type="molecule type" value="Genomic_DNA"/>
</dbReference>
<evidence type="ECO:0000256" key="6">
    <source>
        <dbReference type="ARBA" id="ARBA00022692"/>
    </source>
</evidence>
<feature type="transmembrane region" description="Helical" evidence="9">
    <location>
        <begin position="88"/>
        <end position="110"/>
    </location>
</feature>
<evidence type="ECO:0000256" key="4">
    <source>
        <dbReference type="ARBA" id="ARBA00022475"/>
    </source>
</evidence>
<dbReference type="AlphaFoldDB" id="A0A0N1KIY9"/>
<name>A0A0N1KIY9_9GAMM</name>
<dbReference type="GO" id="GO:0005886">
    <property type="term" value="C:plasma membrane"/>
    <property type="evidence" value="ECO:0007669"/>
    <property type="project" value="UniProtKB-SubCell"/>
</dbReference>
<dbReference type="Gene3D" id="1.10.3720.10">
    <property type="entry name" value="MetI-like"/>
    <property type="match status" value="1"/>
</dbReference>
<evidence type="ECO:0000256" key="9">
    <source>
        <dbReference type="RuleBase" id="RU363032"/>
    </source>
</evidence>
<dbReference type="PANTHER" id="PTHR42929">
    <property type="entry name" value="INNER MEMBRANE ABC TRANSPORTER PERMEASE PROTEIN YDCU-RELATED-RELATED"/>
    <property type="match status" value="1"/>
</dbReference>
<dbReference type="GO" id="GO:0055085">
    <property type="term" value="P:transmembrane transport"/>
    <property type="evidence" value="ECO:0007669"/>
    <property type="project" value="InterPro"/>
</dbReference>
<organism evidence="11 12">
    <name type="scientific">Moellerella wisconsensis ATCC 35017</name>
    <dbReference type="NCBI Taxonomy" id="1354267"/>
    <lineage>
        <taxon>Bacteria</taxon>
        <taxon>Pseudomonadati</taxon>
        <taxon>Pseudomonadota</taxon>
        <taxon>Gammaproteobacteria</taxon>
        <taxon>Enterobacterales</taxon>
        <taxon>Morganellaceae</taxon>
        <taxon>Moellerella</taxon>
    </lineage>
</organism>
<keyword evidence="6 9" id="KW-0812">Transmembrane</keyword>
<evidence type="ECO:0000256" key="7">
    <source>
        <dbReference type="ARBA" id="ARBA00022989"/>
    </source>
</evidence>
<evidence type="ECO:0000256" key="5">
    <source>
        <dbReference type="ARBA" id="ARBA00022519"/>
    </source>
</evidence>
<evidence type="ECO:0000256" key="3">
    <source>
        <dbReference type="ARBA" id="ARBA00022448"/>
    </source>
</evidence>
<keyword evidence="4" id="KW-1003">Cell membrane</keyword>
<feature type="transmembrane region" description="Helical" evidence="9">
    <location>
        <begin position="211"/>
        <end position="240"/>
    </location>
</feature>
<comment type="subcellular location">
    <subcellularLocation>
        <location evidence="1">Cell inner membrane</location>
        <topology evidence="1">Multi-pass membrane protein</topology>
    </subcellularLocation>
    <subcellularLocation>
        <location evidence="9">Cell membrane</location>
        <topology evidence="9">Multi-pass membrane protein</topology>
    </subcellularLocation>
</comment>
<keyword evidence="8 9" id="KW-0472">Membrane</keyword>
<evidence type="ECO:0000313" key="11">
    <source>
        <dbReference type="EMBL" id="KPD03718.1"/>
    </source>
</evidence>
<protein>
    <submittedName>
        <fullName evidence="11">Permease component of an ABC superfamily transporter</fullName>
    </submittedName>
</protein>
<proteinExistence type="inferred from homology"/>
<dbReference type="InterPro" id="IPR035906">
    <property type="entry name" value="MetI-like_sf"/>
</dbReference>
<dbReference type="PANTHER" id="PTHR42929:SF1">
    <property type="entry name" value="INNER MEMBRANE ABC TRANSPORTER PERMEASE PROTEIN YDCU-RELATED"/>
    <property type="match status" value="1"/>
</dbReference>
<evidence type="ECO:0000256" key="2">
    <source>
        <dbReference type="ARBA" id="ARBA00007069"/>
    </source>
</evidence>
<keyword evidence="12" id="KW-1185">Reference proteome</keyword>
<comment type="caution">
    <text evidence="11">The sequence shown here is derived from an EMBL/GenBank/DDBJ whole genome shotgun (WGS) entry which is preliminary data.</text>
</comment>
<evidence type="ECO:0000313" key="12">
    <source>
        <dbReference type="Proteomes" id="UP000053226"/>
    </source>
</evidence>
<keyword evidence="5" id="KW-0997">Cell inner membrane</keyword>
<dbReference type="InterPro" id="IPR000515">
    <property type="entry name" value="MetI-like"/>
</dbReference>
<gene>
    <name evidence="11" type="ORF">M992_0853</name>
</gene>
<dbReference type="Proteomes" id="UP000053226">
    <property type="component" value="Unassembled WGS sequence"/>
</dbReference>
<evidence type="ECO:0000256" key="8">
    <source>
        <dbReference type="ARBA" id="ARBA00023136"/>
    </source>
</evidence>
<dbReference type="CDD" id="cd06261">
    <property type="entry name" value="TM_PBP2"/>
    <property type="match status" value="1"/>
</dbReference>
<comment type="similarity">
    <text evidence="2">Belongs to the binding-protein-dependent transport system permease family. CysTW subfamily.</text>
</comment>
<evidence type="ECO:0000256" key="1">
    <source>
        <dbReference type="ARBA" id="ARBA00004429"/>
    </source>
</evidence>
<feature type="transmembrane region" description="Helical" evidence="9">
    <location>
        <begin position="33"/>
        <end position="57"/>
    </location>
</feature>
<dbReference type="PROSITE" id="PS50928">
    <property type="entry name" value="ABC_TM1"/>
    <property type="match status" value="1"/>
</dbReference>
<keyword evidence="3 9" id="KW-0813">Transport</keyword>
<feature type="transmembrane region" description="Helical" evidence="9">
    <location>
        <begin position="271"/>
        <end position="289"/>
    </location>
</feature>
<feature type="transmembrane region" description="Helical" evidence="9">
    <location>
        <begin position="130"/>
        <end position="151"/>
    </location>
</feature>
<accession>A0A0N1KIY9</accession>
<feature type="transmembrane region" description="Helical" evidence="9">
    <location>
        <begin position="171"/>
        <end position="190"/>
    </location>
</feature>
<feature type="domain" description="ABC transmembrane type-1" evidence="10">
    <location>
        <begin position="84"/>
        <end position="290"/>
    </location>
</feature>
<sequence>MMAQLPLELHQTVNKKCILSRYKRYMMQFPWQAGLLLLPFFLLFMVFQVAPMVWVLINSFIDQDEGSLANFIEIFTNDFYLQAFQNTFWLALFSSVAGLLIATLTAFSLYRIQGRLRQWVISFTTMASNFSGVPLAFAFIIILGFNGAITLQLKAWGVIDDFNIYSATGLMLLYSYFQIPLAILLLYPAFDALKPEWEEAAKTMGANKWAYWRYVALPILSPALLGTFIILVANAIGAYASTYALTSGNYNLVTIRIASLVSGDLYLEPNMAAALSVLLMAIIGLITLIHHQLLKRSYHAK</sequence>